<keyword evidence="4" id="KW-1185">Reference proteome</keyword>
<dbReference type="PANTHER" id="PTHR10881:SF46">
    <property type="entry name" value="GOLGIN SUBFAMILY A MEMBER 2"/>
    <property type="match status" value="1"/>
</dbReference>
<dbReference type="GO" id="GO:0005801">
    <property type="term" value="C:cis-Golgi network"/>
    <property type="evidence" value="ECO:0007669"/>
    <property type="project" value="TreeGrafter"/>
</dbReference>
<dbReference type="GO" id="GO:0032580">
    <property type="term" value="C:Golgi cisterna membrane"/>
    <property type="evidence" value="ECO:0007669"/>
    <property type="project" value="TreeGrafter"/>
</dbReference>
<dbReference type="KEGG" id="xla:108708076"/>
<evidence type="ECO:0000256" key="2">
    <source>
        <dbReference type="SAM" id="MobiDB-lite"/>
    </source>
</evidence>
<feature type="domain" description="Golgin subfamily A conserved" evidence="3">
    <location>
        <begin position="17"/>
        <end position="72"/>
    </location>
</feature>
<protein>
    <submittedName>
        <fullName evidence="5">Golgin subfamily A member 2-like</fullName>
    </submittedName>
</protein>
<evidence type="ECO:0000313" key="4">
    <source>
        <dbReference type="Proteomes" id="UP000186698"/>
    </source>
</evidence>
<sequence length="103" mass="12136">MYSAVRRNRHLVNTLLDQRAILKQRHKEKEYISRLAQDKEEMKAKLLELQVLVMRLVTERNEWYRSFMEATQGPQTGSEEFTAENPMELRGKENGALEEVGLE</sequence>
<dbReference type="Pfam" id="PF15070">
    <property type="entry name" value="GOLGA2L5"/>
    <property type="match status" value="1"/>
</dbReference>
<dbReference type="InterPro" id="IPR043976">
    <property type="entry name" value="GOLGA_cons_dom"/>
</dbReference>
<evidence type="ECO:0000313" key="5">
    <source>
        <dbReference type="RefSeq" id="XP_041437843.1"/>
    </source>
</evidence>
<dbReference type="InterPro" id="IPR024858">
    <property type="entry name" value="GOLGA"/>
</dbReference>
<feature type="region of interest" description="Disordered" evidence="2">
    <location>
        <begin position="70"/>
        <end position="103"/>
    </location>
</feature>
<accession>A0A8J1M873</accession>
<evidence type="ECO:0000259" key="3">
    <source>
        <dbReference type="Pfam" id="PF15070"/>
    </source>
</evidence>
<gene>
    <name evidence="5" type="primary">LOC108708076</name>
</gene>
<name>A0A8J1M873_XENLA</name>
<dbReference type="RefSeq" id="XP_041437843.1">
    <property type="nucleotide sequence ID" value="XM_041581909.1"/>
</dbReference>
<dbReference type="PANTHER" id="PTHR10881">
    <property type="entry name" value="GOLGIN SUBFAMILY A MEMBER-RELATED"/>
    <property type="match status" value="1"/>
</dbReference>
<dbReference type="Proteomes" id="UP000186698">
    <property type="component" value="Chromosome 2L"/>
</dbReference>
<dbReference type="AlphaFoldDB" id="A0A8J1M873"/>
<reference evidence="5" key="1">
    <citation type="submission" date="2025-08" db="UniProtKB">
        <authorList>
            <consortium name="RefSeq"/>
        </authorList>
    </citation>
    <scope>IDENTIFICATION</scope>
    <source>
        <strain evidence="5">J_2021</strain>
        <tissue evidence="5">Erythrocytes</tissue>
    </source>
</reference>
<proteinExistence type="predicted"/>
<keyword evidence="1" id="KW-0175">Coiled coil</keyword>
<dbReference type="GeneID" id="108708076"/>
<dbReference type="GO" id="GO:0007030">
    <property type="term" value="P:Golgi organization"/>
    <property type="evidence" value="ECO:0007669"/>
    <property type="project" value="TreeGrafter"/>
</dbReference>
<dbReference type="GO" id="GO:0000137">
    <property type="term" value="C:Golgi cis cisterna"/>
    <property type="evidence" value="ECO:0007669"/>
    <property type="project" value="TreeGrafter"/>
</dbReference>
<dbReference type="OrthoDB" id="5978643at2759"/>
<organism evidence="4 5">
    <name type="scientific">Xenopus laevis</name>
    <name type="common">African clawed frog</name>
    <dbReference type="NCBI Taxonomy" id="8355"/>
    <lineage>
        <taxon>Eukaryota</taxon>
        <taxon>Metazoa</taxon>
        <taxon>Chordata</taxon>
        <taxon>Craniata</taxon>
        <taxon>Vertebrata</taxon>
        <taxon>Euteleostomi</taxon>
        <taxon>Amphibia</taxon>
        <taxon>Batrachia</taxon>
        <taxon>Anura</taxon>
        <taxon>Pipoidea</taxon>
        <taxon>Pipidae</taxon>
        <taxon>Xenopodinae</taxon>
        <taxon>Xenopus</taxon>
        <taxon>Xenopus</taxon>
    </lineage>
</organism>
<evidence type="ECO:0000256" key="1">
    <source>
        <dbReference type="ARBA" id="ARBA00023054"/>
    </source>
</evidence>